<evidence type="ECO:0000313" key="2">
    <source>
        <dbReference type="EMBL" id="QHD64803.1"/>
    </source>
</evidence>
<organism evidence="2">
    <name type="scientific">Plasmopara viticola lesion associated Partitivirus 1</name>
    <dbReference type="NCBI Taxonomy" id="2691998"/>
    <lineage>
        <taxon>Viruses</taxon>
        <taxon>Riboviria</taxon>
        <taxon>Orthornavirae</taxon>
        <taxon>Pisuviricota</taxon>
        <taxon>Duplopiviricetes</taxon>
        <taxon>Durnavirales</taxon>
        <taxon>Partitiviridae</taxon>
    </lineage>
</organism>
<keyword evidence="2" id="KW-0946">Virion</keyword>
<evidence type="ECO:0000256" key="1">
    <source>
        <dbReference type="SAM" id="MobiDB-lite"/>
    </source>
</evidence>
<feature type="compositionally biased region" description="Polar residues" evidence="1">
    <location>
        <begin position="1"/>
        <end position="20"/>
    </location>
</feature>
<dbReference type="Pfam" id="PF20895">
    <property type="entry name" value="PsV_CP"/>
    <property type="match status" value="1"/>
</dbReference>
<accession>A0A6B9Q473</accession>
<feature type="region of interest" description="Disordered" evidence="1">
    <location>
        <begin position="1"/>
        <end position="45"/>
    </location>
</feature>
<reference evidence="2" key="1">
    <citation type="journal article" date="2020" name="Virus Evol.">
        <title>Analysis of the virome associated to grapevine downy mildew lesions reveals new mycovirus lineages.</title>
        <authorList>
            <person name="Chiapello M."/>
            <person name="Rodriguez-Romero J."/>
            <person name="Ayllon M.A."/>
            <person name="Turina M."/>
        </authorList>
    </citation>
    <scope>NUCLEOTIDE SEQUENCE</scope>
    <source>
        <strain evidence="2">DMG-A_DN19773</strain>
    </source>
</reference>
<name>A0A6B9Q473_9VIRU</name>
<dbReference type="InterPro" id="IPR048728">
    <property type="entry name" value="CP_partitivirus"/>
</dbReference>
<proteinExistence type="predicted"/>
<dbReference type="GO" id="GO:0019028">
    <property type="term" value="C:viral capsid"/>
    <property type="evidence" value="ECO:0007669"/>
    <property type="project" value="UniProtKB-KW"/>
</dbReference>
<dbReference type="EMBL" id="MN556986">
    <property type="protein sequence ID" value="QHD64803.1"/>
    <property type="molecule type" value="Genomic_RNA"/>
</dbReference>
<keyword evidence="2" id="KW-0167">Capsid protein</keyword>
<protein>
    <submittedName>
        <fullName evidence="2">Coat protein</fullName>
    </submittedName>
</protein>
<sequence>MADNQSQIPSTVAPSDSASASGRKPKPGKAERAARRSAVGSQPGNAASAAKAFSFASGVSVPKPQPGKFPVVFQTGAGEPSRDLNFAIDGSVLQHTLGGFPARFTFNAKYNEFKMNSDITDKTFASDVGIAGLLRLAQQVVHSHVNMGLPQGDFAPMASTEVKVPSSLSAYLSQFGEFSVPALGTRFLLSDYDNTVRRLVWAAEQMRRNGNDGPYSLERIWLPVRSGDRHTKLVIADCLQSLLRKVEVEVDDEVLQEGVLSGSVPNVWEGVKMFLGETDSTRDRFDFLFKSYRDAPQFVTAFTTAAASAVLTELGLSWRNPVAGHVDWNFNAKELFTSLSDAWARKSATYALFFELSSSQANRPAAMGSQAQMAHVSTHDSITIVKTHLALSANEFSLVSCFPSTGIFTAGLARRVVLTTPLSVTQRATEFVQMDWR</sequence>